<dbReference type="InterPro" id="IPR050952">
    <property type="entry name" value="TRIM-NHL_E3_ligases"/>
</dbReference>
<dbReference type="Pfam" id="PF01436">
    <property type="entry name" value="NHL"/>
    <property type="match status" value="12"/>
</dbReference>
<dbReference type="AlphaFoldDB" id="A0A2M7W2C9"/>
<dbReference type="InterPro" id="IPR011042">
    <property type="entry name" value="6-blade_b-propeller_TolB-like"/>
</dbReference>
<feature type="repeat" description="NHL" evidence="2">
    <location>
        <begin position="419"/>
        <end position="462"/>
    </location>
</feature>
<dbReference type="SUPFAM" id="SSF50956">
    <property type="entry name" value="Thermostable phytase (3-phytase)"/>
    <property type="match status" value="1"/>
</dbReference>
<proteinExistence type="predicted"/>
<keyword evidence="1" id="KW-0677">Repeat</keyword>
<dbReference type="GO" id="GO:0008270">
    <property type="term" value="F:zinc ion binding"/>
    <property type="evidence" value="ECO:0007669"/>
    <property type="project" value="UniProtKB-KW"/>
</dbReference>
<dbReference type="Proteomes" id="UP000228952">
    <property type="component" value="Unassembled WGS sequence"/>
</dbReference>
<dbReference type="CDD" id="cd14955">
    <property type="entry name" value="NHL_like_4"/>
    <property type="match status" value="2"/>
</dbReference>
<accession>A0A2M7W2C9</accession>
<protein>
    <recommendedName>
        <fullName evidence="6">Bacterial Ig-like domain-containing protein</fullName>
    </recommendedName>
</protein>
<keyword evidence="3" id="KW-0812">Transmembrane</keyword>
<dbReference type="Gene3D" id="2.120.10.30">
    <property type="entry name" value="TolB, C-terminal domain"/>
    <property type="match status" value="5"/>
</dbReference>
<evidence type="ECO:0000313" key="4">
    <source>
        <dbReference type="EMBL" id="PJA14337.1"/>
    </source>
</evidence>
<organism evidence="4 5">
    <name type="scientific">Candidatus Dojkabacteria bacterium CG_4_10_14_0_2_um_filter_Dojkabacteria_WS6_41_15</name>
    <dbReference type="NCBI Taxonomy" id="2014249"/>
    <lineage>
        <taxon>Bacteria</taxon>
        <taxon>Candidatus Dojkabacteria</taxon>
    </lineage>
</organism>
<feature type="repeat" description="NHL" evidence="2">
    <location>
        <begin position="560"/>
        <end position="603"/>
    </location>
</feature>
<dbReference type="PANTHER" id="PTHR24104">
    <property type="entry name" value="E3 UBIQUITIN-PROTEIN LIGASE NHLRC1-RELATED"/>
    <property type="match status" value="1"/>
</dbReference>
<evidence type="ECO:0008006" key="6">
    <source>
        <dbReference type="Google" id="ProtNLM"/>
    </source>
</evidence>
<feature type="transmembrane region" description="Helical" evidence="3">
    <location>
        <begin position="1137"/>
        <end position="1156"/>
    </location>
</feature>
<comment type="caution">
    <text evidence="4">The sequence shown here is derived from an EMBL/GenBank/DDBJ whole genome shotgun (WGS) entry which is preliminary data.</text>
</comment>
<feature type="repeat" description="NHL" evidence="2">
    <location>
        <begin position="466"/>
        <end position="509"/>
    </location>
</feature>
<feature type="repeat" description="NHL" evidence="2">
    <location>
        <begin position="88"/>
        <end position="131"/>
    </location>
</feature>
<feature type="repeat" description="NHL" evidence="2">
    <location>
        <begin position="182"/>
        <end position="226"/>
    </location>
</feature>
<feature type="repeat" description="NHL" evidence="2">
    <location>
        <begin position="372"/>
        <end position="415"/>
    </location>
</feature>
<reference evidence="5" key="1">
    <citation type="submission" date="2017-09" db="EMBL/GenBank/DDBJ databases">
        <title>Depth-based differentiation of microbial function through sediment-hosted aquifers and enrichment of novel symbionts in the deep terrestrial subsurface.</title>
        <authorList>
            <person name="Probst A.J."/>
            <person name="Ladd B."/>
            <person name="Jarett J.K."/>
            <person name="Geller-Mcgrath D.E."/>
            <person name="Sieber C.M.K."/>
            <person name="Emerson J.B."/>
            <person name="Anantharaman K."/>
            <person name="Thomas B.C."/>
            <person name="Malmstrom R."/>
            <person name="Stieglmeier M."/>
            <person name="Klingl A."/>
            <person name="Woyke T."/>
            <person name="Ryan C.M."/>
            <person name="Banfield J.F."/>
        </authorList>
    </citation>
    <scope>NUCLEOTIDE SEQUENCE [LARGE SCALE GENOMIC DNA]</scope>
</reference>
<keyword evidence="3" id="KW-0472">Membrane</keyword>
<name>A0A2M7W2C9_9BACT</name>
<feature type="repeat" description="NHL" evidence="2">
    <location>
        <begin position="513"/>
        <end position="556"/>
    </location>
</feature>
<feature type="repeat" description="NHL" evidence="2">
    <location>
        <begin position="135"/>
        <end position="178"/>
    </location>
</feature>
<dbReference type="EMBL" id="PFQB01000054">
    <property type="protein sequence ID" value="PJA14337.1"/>
    <property type="molecule type" value="Genomic_DNA"/>
</dbReference>
<dbReference type="PANTHER" id="PTHR24104:SF25">
    <property type="entry name" value="PROTEIN LIN-41"/>
    <property type="match status" value="1"/>
</dbReference>
<dbReference type="InterPro" id="IPR013783">
    <property type="entry name" value="Ig-like_fold"/>
</dbReference>
<feature type="repeat" description="NHL" evidence="2">
    <location>
        <begin position="333"/>
        <end position="368"/>
    </location>
</feature>
<feature type="repeat" description="NHL" evidence="2">
    <location>
        <begin position="230"/>
        <end position="273"/>
    </location>
</feature>
<feature type="repeat" description="NHL" evidence="2">
    <location>
        <begin position="51"/>
        <end position="84"/>
    </location>
</feature>
<sequence>MKRFLRMFIWAYIITFFSICLQFGNSSFQVSAWSETDIPVHVQTIGGYARDGQLDTAVGVATDSTGNIYVVENTNNRVQKFTSSGVFQLTFGSYGSGDGQFNTPFAIAVDNSDNIYVTDRYNHRIQKFNSNGEFLFKFGTNGTGDGQFSYPIGVAVDDNENIYVVDALNKRVQKFNSSGGFLFKFGSSGTADGQFGNYPWGIAVDSSENMYVTDPNNRRVQVFNSSGVFQFKFGTDGAGDGQFWGPNGITLDDSNHIYVSDEGNNRIQKFTNSGVFELKFGSNGTADGQFSSPYGVAVDSSGNIHVADSSNRRIQVFNNSGEFLQKFGSNLAQDDGYFSAPNGIAVDSSGNMYVVETSNNRVQKFDSNGEFLLKFGSNGSGNGQFNAPNGIAVDSSGNIYVADTNNSRIQVFNNSGVFQFKFGANGAGNGQFSGPNGVAIDSSGNIYVAEVFNRRIQVFNSSGVFQFKFGSSGTGNGQFNNPYDLEVGSSGKIYVADFGNHRVQVFDNSGVFLFKFGSNGTADGQFNFPRGITVDSEENIYVGDKNNNRIQKFSSIGVFKYKFGSYGTEDGKFKYPTGLAVDSNGNINIADAGNSRIQRFIQDRGAPTGSLTINSGIASTGTSSVTLATTATDELSSVIDMIISESSEFSGASWEAYATTKAFTLSAGEGTKTVYVKYRDTYATESVPFSDTIIYDITPPTGSATINGGDSLTNSKTITMTLPATDSFSAISDMMLSESDTFVGANWETYTSSTVFTLTDTDGTKTVYVKFKDVAGNISEVYSDTIMLDSAAPTGSFLINSGMTLTNNRALTLTLTATDNLSTVAETIISENADFTGSSYEAYGVSRVYELTSAGDGIKTVYVKFKDALGNESITYSAEIELDTTAPPAVVITHIGFIHSIPNKTRLFYYFTSQVPKIKGIAEALSTVHFKPLLGSTDYTVTADNKGKFTIIISDPVLPRGSVSLDYYATDSAGNKSVTKTLNLVIGEEHFPKPEGTNITEDSTLVELPETSVTEPPTPSGIESPTPIMPSPKYVTRIEQIDTNSFLSEFRVKLIDEQGNPLKGVLVSLHSELQQATTDILGVAIFKNVQVAEHTLAFAYKGEEIEKNIVVQVATLAAKEIELEPVIVTVRESRSGLVYFLIGLIVGGALLSFILYRRSRVRK</sequence>
<evidence type="ECO:0000256" key="3">
    <source>
        <dbReference type="SAM" id="Phobius"/>
    </source>
</evidence>
<feature type="repeat" description="NHL" evidence="2">
    <location>
        <begin position="277"/>
        <end position="320"/>
    </location>
</feature>
<evidence type="ECO:0000313" key="5">
    <source>
        <dbReference type="Proteomes" id="UP000228952"/>
    </source>
</evidence>
<gene>
    <name evidence="4" type="ORF">COX64_02225</name>
</gene>
<dbReference type="InterPro" id="IPR001258">
    <property type="entry name" value="NHL_repeat"/>
</dbReference>
<dbReference type="SUPFAM" id="SSF101898">
    <property type="entry name" value="NHL repeat"/>
    <property type="match status" value="2"/>
</dbReference>
<keyword evidence="3" id="KW-1133">Transmembrane helix</keyword>
<dbReference type="Gene3D" id="2.60.40.10">
    <property type="entry name" value="Immunoglobulins"/>
    <property type="match status" value="1"/>
</dbReference>
<dbReference type="PROSITE" id="PS51125">
    <property type="entry name" value="NHL"/>
    <property type="match status" value="12"/>
</dbReference>
<evidence type="ECO:0000256" key="1">
    <source>
        <dbReference type="ARBA" id="ARBA00022737"/>
    </source>
</evidence>
<evidence type="ECO:0000256" key="2">
    <source>
        <dbReference type="PROSITE-ProRule" id="PRU00504"/>
    </source>
</evidence>